<dbReference type="Proteomes" id="UP000184164">
    <property type="component" value="Unassembled WGS sequence"/>
</dbReference>
<evidence type="ECO:0000313" key="2">
    <source>
        <dbReference type="EMBL" id="SHF21540.1"/>
    </source>
</evidence>
<dbReference type="AlphaFoldDB" id="A0A1M4ZTY9"/>
<keyword evidence="1" id="KW-0812">Transmembrane</keyword>
<feature type="transmembrane region" description="Helical" evidence="1">
    <location>
        <begin position="48"/>
        <end position="67"/>
    </location>
</feature>
<feature type="transmembrane region" description="Helical" evidence="1">
    <location>
        <begin position="129"/>
        <end position="151"/>
    </location>
</feature>
<feature type="transmembrane region" description="Helical" evidence="1">
    <location>
        <begin position="79"/>
        <end position="97"/>
    </location>
</feature>
<protein>
    <submittedName>
        <fullName evidence="2">Uncharacterized protein</fullName>
    </submittedName>
</protein>
<evidence type="ECO:0000313" key="3">
    <source>
        <dbReference type="Proteomes" id="UP000184164"/>
    </source>
</evidence>
<organism evidence="2 3">
    <name type="scientific">Mariniphaga anaerophila</name>
    <dbReference type="NCBI Taxonomy" id="1484053"/>
    <lineage>
        <taxon>Bacteria</taxon>
        <taxon>Pseudomonadati</taxon>
        <taxon>Bacteroidota</taxon>
        <taxon>Bacteroidia</taxon>
        <taxon>Marinilabiliales</taxon>
        <taxon>Prolixibacteraceae</taxon>
        <taxon>Mariniphaga</taxon>
    </lineage>
</organism>
<dbReference type="STRING" id="1484053.SAMN05444274_10469"/>
<feature type="transmembrane region" description="Helical" evidence="1">
    <location>
        <begin position="7"/>
        <end position="28"/>
    </location>
</feature>
<keyword evidence="1" id="KW-0472">Membrane</keyword>
<reference evidence="2 3" key="1">
    <citation type="submission" date="2016-11" db="EMBL/GenBank/DDBJ databases">
        <authorList>
            <person name="Jaros S."/>
            <person name="Januszkiewicz K."/>
            <person name="Wedrychowicz H."/>
        </authorList>
    </citation>
    <scope>NUCLEOTIDE SEQUENCE [LARGE SCALE GENOMIC DNA]</scope>
    <source>
        <strain evidence="2 3">DSM 26910</strain>
    </source>
</reference>
<dbReference type="RefSeq" id="WP_073001020.1">
    <property type="nucleotide sequence ID" value="NZ_FQUM01000004.1"/>
</dbReference>
<sequence length="152" mass="16245">MEKVGKIVTILLWVLLIVSAVLIVSMMVNISENEADPTMGSWINSNLVWSYILLLIGGGIAVIAAIFNMASDIKAAKKGLMSILFLGIVALVSYLLASDAIPQFVGVQKFINDGTLTTQVAKLVDAGLYATYILLGLAVLSILLSSVTRLFK</sequence>
<dbReference type="EMBL" id="FQUM01000004">
    <property type="protein sequence ID" value="SHF21540.1"/>
    <property type="molecule type" value="Genomic_DNA"/>
</dbReference>
<name>A0A1M4ZTY9_9BACT</name>
<keyword evidence="3" id="KW-1185">Reference proteome</keyword>
<gene>
    <name evidence="2" type="ORF">SAMN05444274_10469</name>
</gene>
<proteinExistence type="predicted"/>
<keyword evidence="1" id="KW-1133">Transmembrane helix</keyword>
<accession>A0A1M4ZTY9</accession>
<dbReference type="OrthoDB" id="1120250at2"/>
<evidence type="ECO:0000256" key="1">
    <source>
        <dbReference type="SAM" id="Phobius"/>
    </source>
</evidence>